<proteinExistence type="predicted"/>
<dbReference type="AlphaFoldDB" id="A0A3N1NT32"/>
<dbReference type="Proteomes" id="UP000273643">
    <property type="component" value="Unassembled WGS sequence"/>
</dbReference>
<dbReference type="PANTHER" id="PTHR34290">
    <property type="entry name" value="SI:CH73-390P7.2"/>
    <property type="match status" value="1"/>
</dbReference>
<dbReference type="RefSeq" id="WP_081666169.1">
    <property type="nucleotide sequence ID" value="NZ_RJUK01000002.1"/>
</dbReference>
<dbReference type="OrthoDB" id="5294764at2"/>
<protein>
    <submittedName>
        <fullName evidence="1">Putative DCC family thiol-disulfide oxidoreductase YuxK</fullName>
    </submittedName>
</protein>
<gene>
    <name evidence="1" type="ORF">EDC38_2829</name>
</gene>
<name>A0A3N1NT32_9GAMM</name>
<dbReference type="GO" id="GO:0015035">
    <property type="term" value="F:protein-disulfide reductase activity"/>
    <property type="evidence" value="ECO:0007669"/>
    <property type="project" value="InterPro"/>
</dbReference>
<accession>A0A3N1NT32</accession>
<comment type="caution">
    <text evidence="1">The sequence shown here is derived from an EMBL/GenBank/DDBJ whole genome shotgun (WGS) entry which is preliminary data.</text>
</comment>
<sequence length="147" mass="17318">MNRSTAKRSIEADIPTPQPGQTLATLYYDGLCPLCQREMTLLKRLKSAQLRLLDIHKQWQLPAEQREAMLRQLHLRLPDGQWLMGADASVEAWRYTRVGWLLKPLRWPVFGPVVDRVYRRWAKRRFKRLYGSGRYLCTLPEEAQNDP</sequence>
<dbReference type="PANTHER" id="PTHR34290:SF2">
    <property type="entry name" value="OS04G0668800 PROTEIN"/>
    <property type="match status" value="1"/>
</dbReference>
<evidence type="ECO:0000313" key="1">
    <source>
        <dbReference type="EMBL" id="ROQ18601.1"/>
    </source>
</evidence>
<dbReference type="EMBL" id="RJUK01000002">
    <property type="protein sequence ID" value="ROQ18601.1"/>
    <property type="molecule type" value="Genomic_DNA"/>
</dbReference>
<reference evidence="1 2" key="1">
    <citation type="submission" date="2018-11" db="EMBL/GenBank/DDBJ databases">
        <title>Genomic Encyclopedia of Type Strains, Phase IV (KMG-IV): sequencing the most valuable type-strain genomes for metagenomic binning, comparative biology and taxonomic classification.</title>
        <authorList>
            <person name="Goeker M."/>
        </authorList>
    </citation>
    <scope>NUCLEOTIDE SEQUENCE [LARGE SCALE GENOMIC DNA]</scope>
    <source>
        <strain evidence="1 2">DSM 16974</strain>
    </source>
</reference>
<evidence type="ECO:0000313" key="2">
    <source>
        <dbReference type="Proteomes" id="UP000273643"/>
    </source>
</evidence>
<dbReference type="InterPro" id="IPR044691">
    <property type="entry name" value="DCC1_Trx"/>
</dbReference>
<dbReference type="Pfam" id="PF04134">
    <property type="entry name" value="DCC1-like"/>
    <property type="match status" value="1"/>
</dbReference>
<keyword evidence="2" id="KW-1185">Reference proteome</keyword>
<organism evidence="1 2">
    <name type="scientific">Marinimicrobium koreense</name>
    <dbReference type="NCBI Taxonomy" id="306545"/>
    <lineage>
        <taxon>Bacteria</taxon>
        <taxon>Pseudomonadati</taxon>
        <taxon>Pseudomonadota</taxon>
        <taxon>Gammaproteobacteria</taxon>
        <taxon>Cellvibrionales</taxon>
        <taxon>Cellvibrionaceae</taxon>
        <taxon>Marinimicrobium</taxon>
    </lineage>
</organism>
<dbReference type="InterPro" id="IPR007263">
    <property type="entry name" value="DCC1-like"/>
</dbReference>